<feature type="region of interest" description="Disordered" evidence="1">
    <location>
        <begin position="397"/>
        <end position="434"/>
    </location>
</feature>
<organism evidence="2 3">
    <name type="scientific">Dispira parvispora</name>
    <dbReference type="NCBI Taxonomy" id="1520584"/>
    <lineage>
        <taxon>Eukaryota</taxon>
        <taxon>Fungi</taxon>
        <taxon>Fungi incertae sedis</taxon>
        <taxon>Zoopagomycota</taxon>
        <taxon>Kickxellomycotina</taxon>
        <taxon>Dimargaritomycetes</taxon>
        <taxon>Dimargaritales</taxon>
        <taxon>Dimargaritaceae</taxon>
        <taxon>Dispira</taxon>
    </lineage>
</organism>
<feature type="compositionally biased region" description="Polar residues" evidence="1">
    <location>
        <begin position="592"/>
        <end position="609"/>
    </location>
</feature>
<dbReference type="EMBL" id="JANBPY010002048">
    <property type="protein sequence ID" value="KAJ1956849.1"/>
    <property type="molecule type" value="Genomic_DNA"/>
</dbReference>
<feature type="compositionally biased region" description="Polar residues" evidence="1">
    <location>
        <begin position="286"/>
        <end position="299"/>
    </location>
</feature>
<feature type="region of interest" description="Disordered" evidence="1">
    <location>
        <begin position="688"/>
        <end position="778"/>
    </location>
</feature>
<feature type="compositionally biased region" description="Polar residues" evidence="1">
    <location>
        <begin position="141"/>
        <end position="155"/>
    </location>
</feature>
<dbReference type="OrthoDB" id="2555519at2759"/>
<reference evidence="2" key="1">
    <citation type="submission" date="2022-07" db="EMBL/GenBank/DDBJ databases">
        <title>Phylogenomic reconstructions and comparative analyses of Kickxellomycotina fungi.</title>
        <authorList>
            <person name="Reynolds N.K."/>
            <person name="Stajich J.E."/>
            <person name="Barry K."/>
            <person name="Grigoriev I.V."/>
            <person name="Crous P."/>
            <person name="Smith M.E."/>
        </authorList>
    </citation>
    <scope>NUCLEOTIDE SEQUENCE</scope>
    <source>
        <strain evidence="2">RSA 1196</strain>
    </source>
</reference>
<feature type="region of interest" description="Disordered" evidence="1">
    <location>
        <begin position="543"/>
        <end position="650"/>
    </location>
</feature>
<feature type="compositionally biased region" description="Low complexity" evidence="1">
    <location>
        <begin position="10"/>
        <end position="20"/>
    </location>
</feature>
<keyword evidence="3" id="KW-1185">Reference proteome</keyword>
<feature type="region of interest" description="Disordered" evidence="1">
    <location>
        <begin position="50"/>
        <end position="211"/>
    </location>
</feature>
<feature type="region of interest" description="Disordered" evidence="1">
    <location>
        <begin position="253"/>
        <end position="342"/>
    </location>
</feature>
<sequence>MFRGRESRPGSRPGTPSHGHPLYDSTLPTAASLAGVPTNKLSSRARVNKANILSPSVTGPAPNGPREVSGDRYLGVDTPGSHPVRSHGWPGQPSYPTAVNGYHDTLPPTPSYSRSSSEYLHPKPQDSFAYTHAGYPPTTAHHPSSSYVPYATSPQGVRHNAHSNLSPGVRPHDTLSTGTSPNQDPIFPVRHRPLPPSPFSQPPNPSSPVPLSPLEQIIADAEANTRNQPVVPAMDSKRLYAEYLTPSTQRTLPFPALAQSPTSNVGPIIGPDDRSPPPHAGLINGTYESSSPSNVFSQDGTRRVPTGPNARIIRPHRNASNAPSMSLSTGDAQSDDSDPHATGVLVDEARSNRKLEDLKITNQSLLAVNGIYEDKIRTQRQRIYALERRLGLRSGATGSIDSVLNSNEGDPAGVDSGNCSEATDPEGGSLDTPPDEATLVATDAAFGRIVRSIETMISAASDALAYKPEINAGKVLSHAEVRGSQQVPTDLTVAQSVLDFINDEQDKVRGDSKPDLTDLIKASPMENEISCTQDKDIIDSAEAASLSPSPIRGQRANGAVTPTKESPSRPSVAHSGQSYSNGSLSAVPLRRSATSNEEPVLKSNQSSPRLGQDKNRAPLRTSNQADRTDISGARGRTEGSPLNSRPSSRAAGIARASLNNIVTSHAPLSNSPSPGRRPLRAATSMGYAQPPVGKVAHERARTPVTSTLTPPVARSTPGRRSSNAMLNSSPFAGNMRTLTRPPSSQSAARGTGSGRPQTPLTSGKSKSQRSYSYSANHK</sequence>
<feature type="compositionally biased region" description="Polar residues" evidence="1">
    <location>
        <begin position="718"/>
        <end position="778"/>
    </location>
</feature>
<accession>A0A9W8E4X6</accession>
<feature type="compositionally biased region" description="Polar residues" evidence="1">
    <location>
        <begin position="397"/>
        <end position="408"/>
    </location>
</feature>
<evidence type="ECO:0000313" key="2">
    <source>
        <dbReference type="EMBL" id="KAJ1956849.1"/>
    </source>
</evidence>
<feature type="compositionally biased region" description="Polar residues" evidence="1">
    <location>
        <begin position="174"/>
        <end position="183"/>
    </location>
</feature>
<protein>
    <submittedName>
        <fullName evidence="2">Uncharacterized protein</fullName>
    </submittedName>
</protein>
<feature type="compositionally biased region" description="Polar residues" evidence="1">
    <location>
        <begin position="563"/>
        <end position="584"/>
    </location>
</feature>
<name>A0A9W8E4X6_9FUNG</name>
<feature type="region of interest" description="Disordered" evidence="1">
    <location>
        <begin position="1"/>
        <end position="29"/>
    </location>
</feature>
<dbReference type="Proteomes" id="UP001150925">
    <property type="component" value="Unassembled WGS sequence"/>
</dbReference>
<evidence type="ECO:0000256" key="1">
    <source>
        <dbReference type="SAM" id="MobiDB-lite"/>
    </source>
</evidence>
<feature type="compositionally biased region" description="Pro residues" evidence="1">
    <location>
        <begin position="194"/>
        <end position="211"/>
    </location>
</feature>
<evidence type="ECO:0000313" key="3">
    <source>
        <dbReference type="Proteomes" id="UP001150925"/>
    </source>
</evidence>
<gene>
    <name evidence="2" type="ORF">IWQ62_005211</name>
</gene>
<comment type="caution">
    <text evidence="2">The sequence shown here is derived from an EMBL/GenBank/DDBJ whole genome shotgun (WGS) entry which is preliminary data.</text>
</comment>
<feature type="compositionally biased region" description="Polar residues" evidence="1">
    <location>
        <begin position="318"/>
        <end position="332"/>
    </location>
</feature>
<proteinExistence type="predicted"/>
<dbReference type="AlphaFoldDB" id="A0A9W8E4X6"/>